<protein>
    <recommendedName>
        <fullName evidence="4">Ankyrin repeat domain-containing protein</fullName>
    </recommendedName>
</protein>
<evidence type="ECO:0000256" key="3">
    <source>
        <dbReference type="ARBA" id="ARBA00023136"/>
    </source>
</evidence>
<reference evidence="5 6" key="1">
    <citation type="submission" date="2018-11" db="EMBL/GenBank/DDBJ databases">
        <authorList>
            <consortium name="Pathogen Informatics"/>
        </authorList>
    </citation>
    <scope>NUCLEOTIDE SEQUENCE [LARGE SCALE GENOMIC DNA]</scope>
</reference>
<comment type="subcellular location">
    <subcellularLocation>
        <location evidence="1">Endomembrane system</location>
    </subcellularLocation>
</comment>
<dbReference type="PANTHER" id="PTHR12447:SF31">
    <property type="entry name" value="LD31969P"/>
    <property type="match status" value="1"/>
</dbReference>
<evidence type="ECO:0000256" key="2">
    <source>
        <dbReference type="ARBA" id="ARBA00022737"/>
    </source>
</evidence>
<dbReference type="EMBL" id="UYRT01080787">
    <property type="protein sequence ID" value="VDN23394.1"/>
    <property type="molecule type" value="Genomic_DNA"/>
</dbReference>
<dbReference type="InterPro" id="IPR021832">
    <property type="entry name" value="ANKRD13"/>
</dbReference>
<proteinExistence type="predicted"/>
<evidence type="ECO:0000313" key="5">
    <source>
        <dbReference type="EMBL" id="VDN23394.1"/>
    </source>
</evidence>
<name>A0A3P7M275_9BILA</name>
<keyword evidence="2" id="KW-0677">Repeat</keyword>
<keyword evidence="3" id="KW-0472">Membrane</keyword>
<accession>A0A3P7M275</accession>
<dbReference type="GO" id="GO:0005737">
    <property type="term" value="C:cytoplasm"/>
    <property type="evidence" value="ECO:0007669"/>
    <property type="project" value="TreeGrafter"/>
</dbReference>
<dbReference type="GO" id="GO:0012505">
    <property type="term" value="C:endomembrane system"/>
    <property type="evidence" value="ECO:0007669"/>
    <property type="project" value="UniProtKB-SubCell"/>
</dbReference>
<dbReference type="Proteomes" id="UP000271098">
    <property type="component" value="Unassembled WGS sequence"/>
</dbReference>
<dbReference type="AlphaFoldDB" id="A0A3P7M275"/>
<dbReference type="InterPro" id="IPR055285">
    <property type="entry name" value="ANKRD13_C"/>
</dbReference>
<evidence type="ECO:0000259" key="4">
    <source>
        <dbReference type="Pfam" id="PF11904"/>
    </source>
</evidence>
<sequence length="221" mass="25097">MKIYKRGSSVRIDTTLVGFDTATSWKRGNESFIFRFSENSLPQLVVVDHDSQTATTNSVGANYSEDLSEYEPSQGSVDIRMSSPVDTTYVDIDKIGFIKTALLQVFNASNVEIVTKTRTEHLLEEDKERFRRQQHDNPLNAVLRLAEKRQECTSEMKQTGSDVYCGLTPEQYLDPDYSMENRDIGHPKQVLAALFNFLLCENIPFQLFCSFRSCGVFLAGH</sequence>
<dbReference type="PANTHER" id="PTHR12447">
    <property type="entry name" value="ANKYRIN REPEAT DOMAIN-CONTAINING PROTEIN 13"/>
    <property type="match status" value="1"/>
</dbReference>
<organism evidence="5 6">
    <name type="scientific">Gongylonema pulchrum</name>
    <dbReference type="NCBI Taxonomy" id="637853"/>
    <lineage>
        <taxon>Eukaryota</taxon>
        <taxon>Metazoa</taxon>
        <taxon>Ecdysozoa</taxon>
        <taxon>Nematoda</taxon>
        <taxon>Chromadorea</taxon>
        <taxon>Rhabditida</taxon>
        <taxon>Spirurina</taxon>
        <taxon>Spiruromorpha</taxon>
        <taxon>Spiruroidea</taxon>
        <taxon>Gongylonematidae</taxon>
        <taxon>Gongylonema</taxon>
    </lineage>
</organism>
<feature type="domain" description="Ankyrin repeat" evidence="4">
    <location>
        <begin position="11"/>
        <end position="158"/>
    </location>
</feature>
<dbReference type="OrthoDB" id="1585644at2759"/>
<keyword evidence="6" id="KW-1185">Reference proteome</keyword>
<gene>
    <name evidence="5" type="ORF">GPUH_LOCUS14007</name>
</gene>
<dbReference type="Pfam" id="PF11904">
    <property type="entry name" value="ANKRD13_C"/>
    <property type="match status" value="1"/>
</dbReference>
<evidence type="ECO:0000313" key="6">
    <source>
        <dbReference type="Proteomes" id="UP000271098"/>
    </source>
</evidence>
<evidence type="ECO:0000256" key="1">
    <source>
        <dbReference type="ARBA" id="ARBA00004308"/>
    </source>
</evidence>